<dbReference type="GO" id="GO:0006352">
    <property type="term" value="P:DNA-templated transcription initiation"/>
    <property type="evidence" value="ECO:0007669"/>
    <property type="project" value="InterPro"/>
</dbReference>
<feature type="domain" description="DUF6596" evidence="3">
    <location>
        <begin position="173"/>
        <end position="272"/>
    </location>
</feature>
<name>A0A8G1EC28_9RHOB</name>
<dbReference type="Gene3D" id="1.10.10.10">
    <property type="entry name" value="Winged helix-like DNA-binding domain superfamily/Winged helix DNA-binding domain"/>
    <property type="match status" value="1"/>
</dbReference>
<dbReference type="InterPro" id="IPR007627">
    <property type="entry name" value="RNA_pol_sigma70_r2"/>
</dbReference>
<dbReference type="RefSeq" id="WP_220660964.1">
    <property type="nucleotide sequence ID" value="NZ_CP069370.1"/>
</dbReference>
<dbReference type="AlphaFoldDB" id="A0A8G1EC28"/>
<proteinExistence type="predicted"/>
<keyword evidence="5" id="KW-1185">Reference proteome</keyword>
<gene>
    <name evidence="4" type="ORF">JO391_13305</name>
</gene>
<dbReference type="InterPro" id="IPR013325">
    <property type="entry name" value="RNA_pol_sigma_r2"/>
</dbReference>
<dbReference type="PANTHER" id="PTHR47756:SF2">
    <property type="entry name" value="BLL6612 PROTEIN"/>
    <property type="match status" value="1"/>
</dbReference>
<dbReference type="Pfam" id="PF20239">
    <property type="entry name" value="DUF6596"/>
    <property type="match status" value="1"/>
</dbReference>
<evidence type="ECO:0000259" key="3">
    <source>
        <dbReference type="Pfam" id="PF20239"/>
    </source>
</evidence>
<dbReference type="PANTHER" id="PTHR47756">
    <property type="entry name" value="BLL6612 PROTEIN-RELATED"/>
    <property type="match status" value="1"/>
</dbReference>
<dbReference type="Gene3D" id="1.10.1740.10">
    <property type="match status" value="1"/>
</dbReference>
<protein>
    <submittedName>
        <fullName evidence="4">RNA polymerase sigma factor</fullName>
    </submittedName>
</protein>
<dbReference type="Pfam" id="PF08281">
    <property type="entry name" value="Sigma70_r4_2"/>
    <property type="match status" value="1"/>
</dbReference>
<organism evidence="4 5">
    <name type="scientific">Neotabrizicola shimadae</name>
    <dbReference type="NCBI Taxonomy" id="2807096"/>
    <lineage>
        <taxon>Bacteria</taxon>
        <taxon>Pseudomonadati</taxon>
        <taxon>Pseudomonadota</taxon>
        <taxon>Alphaproteobacteria</taxon>
        <taxon>Rhodobacterales</taxon>
        <taxon>Paracoccaceae</taxon>
        <taxon>Neotabrizicola</taxon>
    </lineage>
</organism>
<dbReference type="Pfam" id="PF04542">
    <property type="entry name" value="Sigma70_r2"/>
    <property type="match status" value="1"/>
</dbReference>
<dbReference type="Proteomes" id="UP000826300">
    <property type="component" value="Chromosome"/>
</dbReference>
<evidence type="ECO:0000259" key="2">
    <source>
        <dbReference type="Pfam" id="PF08281"/>
    </source>
</evidence>
<evidence type="ECO:0000313" key="5">
    <source>
        <dbReference type="Proteomes" id="UP000826300"/>
    </source>
</evidence>
<dbReference type="GO" id="GO:0016987">
    <property type="term" value="F:sigma factor activity"/>
    <property type="evidence" value="ECO:0007669"/>
    <property type="project" value="InterPro"/>
</dbReference>
<dbReference type="InterPro" id="IPR036388">
    <property type="entry name" value="WH-like_DNA-bd_sf"/>
</dbReference>
<sequence length="416" mass="45029">MSDTLDSIWRRDRRRVLATLIRLLGDFDLAEEALHDAFLAATQTWPQDGVPANPAAWLISAGRFRAIDKLRRRARFTAAAAELALTLSDSTDDTARPDDPLRLIFTCCHPALSPEAQVALTLRTLCGLTTEEIARAFLVRTPTIAQRITRAKARLKDDRVPYDVPEPGEMPARLDPVLRVIYLMFNEGYSAHAGPDLLRADLSDQAIALGRDLLALLPDAEVMGLVALMLLTRARQAARQDAEGAIVLLADQDRSLWDRGLIAEGSALVERAFATRQIGPYTLQAAIAALHSAAATADQTDWAEILALYTVLLRAAPSPVVALNRAVALAMVQGPAPALALIAPLAQGPLESYAPAHAAQAEMLERLDRRAEAASAFRKALALSAQEPEQRHILRRIAALEGTTARPDARAPDEGG</sequence>
<evidence type="ECO:0000259" key="1">
    <source>
        <dbReference type="Pfam" id="PF04542"/>
    </source>
</evidence>
<dbReference type="SUPFAM" id="SSF88946">
    <property type="entry name" value="Sigma2 domain of RNA polymerase sigma factors"/>
    <property type="match status" value="1"/>
</dbReference>
<dbReference type="InterPro" id="IPR046531">
    <property type="entry name" value="DUF6596"/>
</dbReference>
<dbReference type="KEGG" id="nsm:JO391_13305"/>
<dbReference type="EMBL" id="CP069370">
    <property type="protein sequence ID" value="QYZ68741.1"/>
    <property type="molecule type" value="Genomic_DNA"/>
</dbReference>
<dbReference type="SUPFAM" id="SSF88659">
    <property type="entry name" value="Sigma3 and sigma4 domains of RNA polymerase sigma factors"/>
    <property type="match status" value="1"/>
</dbReference>
<reference evidence="4" key="1">
    <citation type="submission" date="2021-02" db="EMBL/GenBank/DDBJ databases">
        <title>Rhodobacter shimadae sp. nov., an aerobic anoxygenic phototrophic bacterium isolated from a hot spring.</title>
        <authorList>
            <person name="Muramatsu S."/>
            <person name="Haruta S."/>
            <person name="Hirose S."/>
            <person name="Hanada S."/>
        </authorList>
    </citation>
    <scope>NUCLEOTIDE SEQUENCE</scope>
    <source>
        <strain evidence="4">N10</strain>
    </source>
</reference>
<dbReference type="InterPro" id="IPR013249">
    <property type="entry name" value="RNA_pol_sigma70_r4_t2"/>
</dbReference>
<dbReference type="InterPro" id="IPR013324">
    <property type="entry name" value="RNA_pol_sigma_r3/r4-like"/>
</dbReference>
<accession>A0A8G1EC28</accession>
<feature type="domain" description="RNA polymerase sigma-70 region 2" evidence="1">
    <location>
        <begin position="10"/>
        <end position="75"/>
    </location>
</feature>
<evidence type="ECO:0000313" key="4">
    <source>
        <dbReference type="EMBL" id="QYZ68741.1"/>
    </source>
</evidence>
<feature type="domain" description="RNA polymerase sigma factor 70 region 4 type 2" evidence="2">
    <location>
        <begin position="104"/>
        <end position="155"/>
    </location>
</feature>
<dbReference type="GO" id="GO:0003677">
    <property type="term" value="F:DNA binding"/>
    <property type="evidence" value="ECO:0007669"/>
    <property type="project" value="InterPro"/>
</dbReference>